<evidence type="ECO:0000313" key="2">
    <source>
        <dbReference type="EMBL" id="KAK6539718.1"/>
    </source>
</evidence>
<reference evidence="2 3" key="1">
    <citation type="submission" date="2019-10" db="EMBL/GenBank/DDBJ databases">
        <authorList>
            <person name="Palmer J.M."/>
        </authorList>
    </citation>
    <scope>NUCLEOTIDE SEQUENCE [LARGE SCALE GENOMIC DNA]</scope>
    <source>
        <strain evidence="2 3">TWF694</strain>
    </source>
</reference>
<name>A0AAV9XIQ8_9PEZI</name>
<feature type="region of interest" description="Disordered" evidence="1">
    <location>
        <begin position="34"/>
        <end position="53"/>
    </location>
</feature>
<keyword evidence="3" id="KW-1185">Reference proteome</keyword>
<sequence>MDDSVLVSSLRAVTKLGTEVVAFVQLVPGDSAAGSDRQFVGPTNDELQRKGDK</sequence>
<evidence type="ECO:0000256" key="1">
    <source>
        <dbReference type="SAM" id="MobiDB-lite"/>
    </source>
</evidence>
<dbReference type="AlphaFoldDB" id="A0AAV9XIQ8"/>
<proteinExistence type="predicted"/>
<dbReference type="EMBL" id="JAVHJO010000006">
    <property type="protein sequence ID" value="KAK6539718.1"/>
    <property type="molecule type" value="Genomic_DNA"/>
</dbReference>
<dbReference type="Proteomes" id="UP001365542">
    <property type="component" value="Unassembled WGS sequence"/>
</dbReference>
<comment type="caution">
    <text evidence="2">The sequence shown here is derived from an EMBL/GenBank/DDBJ whole genome shotgun (WGS) entry which is preliminary data.</text>
</comment>
<evidence type="ECO:0000313" key="3">
    <source>
        <dbReference type="Proteomes" id="UP001365542"/>
    </source>
</evidence>
<organism evidence="2 3">
    <name type="scientific">Orbilia ellipsospora</name>
    <dbReference type="NCBI Taxonomy" id="2528407"/>
    <lineage>
        <taxon>Eukaryota</taxon>
        <taxon>Fungi</taxon>
        <taxon>Dikarya</taxon>
        <taxon>Ascomycota</taxon>
        <taxon>Pezizomycotina</taxon>
        <taxon>Orbiliomycetes</taxon>
        <taxon>Orbiliales</taxon>
        <taxon>Orbiliaceae</taxon>
        <taxon>Orbilia</taxon>
    </lineage>
</organism>
<gene>
    <name evidence="2" type="ORF">TWF694_009919</name>
</gene>
<accession>A0AAV9XIQ8</accession>
<protein>
    <submittedName>
        <fullName evidence="2">Uncharacterized protein</fullName>
    </submittedName>
</protein>